<evidence type="ECO:0000256" key="2">
    <source>
        <dbReference type="ARBA" id="ARBA00022516"/>
    </source>
</evidence>
<name>A0AA37WE18_9BACT</name>
<comment type="pathway">
    <text evidence="1">Lipid metabolism.</text>
</comment>
<proteinExistence type="predicted"/>
<evidence type="ECO:0000313" key="8">
    <source>
        <dbReference type="EMBL" id="GLR15645.1"/>
    </source>
</evidence>
<dbReference type="PANTHER" id="PTHR10434:SF64">
    <property type="entry name" value="1-ACYL-SN-GLYCEROL-3-PHOSPHATE ACYLTRANSFERASE-RELATED"/>
    <property type="match status" value="1"/>
</dbReference>
<evidence type="ECO:0000256" key="6">
    <source>
        <dbReference type="SAM" id="Phobius"/>
    </source>
</evidence>
<reference evidence="8" key="1">
    <citation type="journal article" date="2014" name="Int. J. Syst. Evol. Microbiol.">
        <title>Complete genome sequence of Corynebacterium casei LMG S-19264T (=DSM 44701T), isolated from a smear-ripened cheese.</title>
        <authorList>
            <consortium name="US DOE Joint Genome Institute (JGI-PGF)"/>
            <person name="Walter F."/>
            <person name="Albersmeier A."/>
            <person name="Kalinowski J."/>
            <person name="Ruckert C."/>
        </authorList>
    </citation>
    <scope>NUCLEOTIDE SEQUENCE</scope>
    <source>
        <strain evidence="8">NBRC 108769</strain>
    </source>
</reference>
<keyword evidence="2" id="KW-0444">Lipid biosynthesis</keyword>
<dbReference type="Pfam" id="PF01553">
    <property type="entry name" value="Acyltransferase"/>
    <property type="match status" value="1"/>
</dbReference>
<organism evidence="8 9">
    <name type="scientific">Portibacter lacus</name>
    <dbReference type="NCBI Taxonomy" id="1099794"/>
    <lineage>
        <taxon>Bacteria</taxon>
        <taxon>Pseudomonadati</taxon>
        <taxon>Bacteroidota</taxon>
        <taxon>Saprospiria</taxon>
        <taxon>Saprospirales</taxon>
        <taxon>Haliscomenobacteraceae</taxon>
        <taxon>Portibacter</taxon>
    </lineage>
</organism>
<keyword evidence="6" id="KW-0812">Transmembrane</keyword>
<gene>
    <name evidence="8" type="ORF">GCM10007940_02600</name>
</gene>
<keyword evidence="5" id="KW-0012">Acyltransferase</keyword>
<feature type="domain" description="Phospholipid/glycerol acyltransferase" evidence="7">
    <location>
        <begin position="72"/>
        <end position="184"/>
    </location>
</feature>
<evidence type="ECO:0000259" key="7">
    <source>
        <dbReference type="SMART" id="SM00563"/>
    </source>
</evidence>
<keyword evidence="4" id="KW-0443">Lipid metabolism</keyword>
<evidence type="ECO:0000256" key="3">
    <source>
        <dbReference type="ARBA" id="ARBA00022679"/>
    </source>
</evidence>
<dbReference type="GO" id="GO:0006654">
    <property type="term" value="P:phosphatidic acid biosynthetic process"/>
    <property type="evidence" value="ECO:0007669"/>
    <property type="project" value="TreeGrafter"/>
</dbReference>
<keyword evidence="6" id="KW-1133">Transmembrane helix</keyword>
<dbReference type="SUPFAM" id="SSF69593">
    <property type="entry name" value="Glycerol-3-phosphate (1)-acyltransferase"/>
    <property type="match status" value="1"/>
</dbReference>
<dbReference type="InterPro" id="IPR002123">
    <property type="entry name" value="Plipid/glycerol_acylTrfase"/>
</dbReference>
<comment type="caution">
    <text evidence="8">The sequence shown here is derived from an EMBL/GenBank/DDBJ whole genome shotgun (WGS) entry which is preliminary data.</text>
</comment>
<keyword evidence="9" id="KW-1185">Reference proteome</keyword>
<dbReference type="GO" id="GO:0003841">
    <property type="term" value="F:1-acylglycerol-3-phosphate O-acyltransferase activity"/>
    <property type="evidence" value="ECO:0007669"/>
    <property type="project" value="TreeGrafter"/>
</dbReference>
<dbReference type="SMART" id="SM00563">
    <property type="entry name" value="PlsC"/>
    <property type="match status" value="1"/>
</dbReference>
<evidence type="ECO:0000256" key="4">
    <source>
        <dbReference type="ARBA" id="ARBA00023098"/>
    </source>
</evidence>
<dbReference type="AlphaFoldDB" id="A0AA37WE18"/>
<evidence type="ECO:0000313" key="9">
    <source>
        <dbReference type="Proteomes" id="UP001156666"/>
    </source>
</evidence>
<dbReference type="EMBL" id="BSOH01000001">
    <property type="protein sequence ID" value="GLR15645.1"/>
    <property type="molecule type" value="Genomic_DNA"/>
</dbReference>
<protein>
    <recommendedName>
        <fullName evidence="7">Phospholipid/glycerol acyltransferase domain-containing protein</fullName>
    </recommendedName>
</protein>
<feature type="transmembrane region" description="Helical" evidence="6">
    <location>
        <begin position="9"/>
        <end position="27"/>
    </location>
</feature>
<accession>A0AA37WE18</accession>
<evidence type="ECO:0000256" key="5">
    <source>
        <dbReference type="ARBA" id="ARBA00023315"/>
    </source>
</evidence>
<evidence type="ECO:0000256" key="1">
    <source>
        <dbReference type="ARBA" id="ARBA00005189"/>
    </source>
</evidence>
<dbReference type="Proteomes" id="UP001156666">
    <property type="component" value="Unassembled WGS sequence"/>
</dbReference>
<keyword evidence="6" id="KW-0472">Membrane</keyword>
<keyword evidence="3" id="KW-0808">Transferase</keyword>
<reference evidence="8" key="2">
    <citation type="submission" date="2023-01" db="EMBL/GenBank/DDBJ databases">
        <title>Draft genome sequence of Portibacter lacus strain NBRC 108769.</title>
        <authorList>
            <person name="Sun Q."/>
            <person name="Mori K."/>
        </authorList>
    </citation>
    <scope>NUCLEOTIDE SEQUENCE</scope>
    <source>
        <strain evidence="8">NBRC 108769</strain>
    </source>
</reference>
<sequence length="257" mass="29614">MKPLKTTRAIWRLLALVFTLMTYLSWYRIKCLFIPHTIERGFRLRRAWVKIAFRILNIKLIEVKGELPPQPCLYVVNHRNLIDPVICAHIKDAYFLSKAEVENIPFLGKGAELTGVIYVKRDEKDSRSAARATMHNTMKAGLDLIVYPEGTTGTEEKTITFHKGSFDEAASLGVPVVPIALEYKNKSDLWIEPSLLKQFLIQFGKKETQVKIEIHQPLISDNGTTLMRKSRQLIDQSLQDMHKDWHQLWGTNELKES</sequence>
<dbReference type="PANTHER" id="PTHR10434">
    <property type="entry name" value="1-ACYL-SN-GLYCEROL-3-PHOSPHATE ACYLTRANSFERASE"/>
    <property type="match status" value="1"/>
</dbReference>
<dbReference type="CDD" id="cd07989">
    <property type="entry name" value="LPLAT_AGPAT-like"/>
    <property type="match status" value="1"/>
</dbReference>